<sequence>MAALGNLRGRALSFVIGVVCALGFTLQGYDQAVANGLLTLDTFVKTFPEIDTIHTTGAQKEHNSTIQGTTVAIYEVGCAFGALSCSFIGDKLGRRKTIFLAGCIVIVGVIIQATPFALAQLIVGRVITGLGVGAFTATIPMYVSESVKAEGRGKMVLLEGFFAIGGVALASWLEFGMYYVKNNSANWRFPIAFQSFFALIVTSCILFLPESPRWLVRQDRMEDAAKTLARLEDTDGDSEAVALGLETIQQSLQDDHGSERSHNPFAFNDTRNFHRTMVAIGVNVIAQMTGINIITFYSDTIFETDLGYSGTTARIISGCLQIWQFLCAGLAVLLIDRFGRRRLLISAAFGMAVCQAGLAGLSSDLSNKSAASASLLFYFLGFFCFPIGLFLVPFMYAAEIAPLQTRAKVAAMSAGANWLFNFLLAEVTPVGFDNLGYKYYIIYACISAGGCVIFYFFCPETKGRSLEEIDEIFLQSKNAFDPVRIANEMPFHTDALATVEEKATKQHAEIV</sequence>
<evidence type="ECO:0000256" key="7">
    <source>
        <dbReference type="RuleBase" id="RU003346"/>
    </source>
</evidence>
<dbReference type="InterPro" id="IPR020846">
    <property type="entry name" value="MFS_dom"/>
</dbReference>
<comment type="caution">
    <text evidence="10">The sequence shown here is derived from an EMBL/GenBank/DDBJ whole genome shotgun (WGS) entry which is preliminary data.</text>
</comment>
<evidence type="ECO:0000256" key="6">
    <source>
        <dbReference type="ARBA" id="ARBA00023136"/>
    </source>
</evidence>
<dbReference type="Proteomes" id="UP001201262">
    <property type="component" value="Unassembled WGS sequence"/>
</dbReference>
<dbReference type="GO" id="GO:0016020">
    <property type="term" value="C:membrane"/>
    <property type="evidence" value="ECO:0007669"/>
    <property type="project" value="UniProtKB-SubCell"/>
</dbReference>
<keyword evidence="5 8" id="KW-1133">Transmembrane helix</keyword>
<evidence type="ECO:0000313" key="11">
    <source>
        <dbReference type="Proteomes" id="UP001201262"/>
    </source>
</evidence>
<dbReference type="SUPFAM" id="SSF103473">
    <property type="entry name" value="MFS general substrate transporter"/>
    <property type="match status" value="1"/>
</dbReference>
<gene>
    <name evidence="10" type="ORF">BGW36DRAFT_430981</name>
</gene>
<dbReference type="Gene3D" id="1.20.1250.20">
    <property type="entry name" value="MFS general substrate transporter like domains"/>
    <property type="match status" value="1"/>
</dbReference>
<protein>
    <submittedName>
        <fullName evidence="10">Sugar transporter</fullName>
    </submittedName>
</protein>
<reference evidence="10" key="1">
    <citation type="submission" date="2021-12" db="EMBL/GenBank/DDBJ databases">
        <title>Convergent genome expansion in fungi linked to evolution of root-endophyte symbiosis.</title>
        <authorList>
            <consortium name="DOE Joint Genome Institute"/>
            <person name="Ke Y.-H."/>
            <person name="Bonito G."/>
            <person name="Liao H.-L."/>
            <person name="Looney B."/>
            <person name="Rojas-Flechas A."/>
            <person name="Nash J."/>
            <person name="Hameed K."/>
            <person name="Schadt C."/>
            <person name="Martin F."/>
            <person name="Crous P.W."/>
            <person name="Miettinen O."/>
            <person name="Magnuson J.K."/>
            <person name="Labbe J."/>
            <person name="Jacobson D."/>
            <person name="Doktycz M.J."/>
            <person name="Veneault-Fourrey C."/>
            <person name="Kuo A."/>
            <person name="Mondo S."/>
            <person name="Calhoun S."/>
            <person name="Riley R."/>
            <person name="Ohm R."/>
            <person name="LaButti K."/>
            <person name="Andreopoulos B."/>
            <person name="Pangilinan J."/>
            <person name="Nolan M."/>
            <person name="Tritt A."/>
            <person name="Clum A."/>
            <person name="Lipzen A."/>
            <person name="Daum C."/>
            <person name="Barry K."/>
            <person name="Grigoriev I.V."/>
            <person name="Vilgalys R."/>
        </authorList>
    </citation>
    <scope>NUCLEOTIDE SEQUENCE</scope>
    <source>
        <strain evidence="10">PMI_201</strain>
    </source>
</reference>
<feature type="transmembrane region" description="Helical" evidence="8">
    <location>
        <begin position="187"/>
        <end position="208"/>
    </location>
</feature>
<dbReference type="FunFam" id="1.20.1250.20:FF:000090">
    <property type="entry name" value="MFS sugar transporter, putative"/>
    <property type="match status" value="1"/>
</dbReference>
<dbReference type="AlphaFoldDB" id="A0AAD4KIW7"/>
<feature type="transmembrane region" description="Helical" evidence="8">
    <location>
        <begin position="98"/>
        <end position="116"/>
    </location>
</feature>
<feature type="transmembrane region" description="Helical" evidence="8">
    <location>
        <begin position="155"/>
        <end position="175"/>
    </location>
</feature>
<comment type="subcellular location">
    <subcellularLocation>
        <location evidence="1">Membrane</location>
        <topology evidence="1">Multi-pass membrane protein</topology>
    </subcellularLocation>
</comment>
<keyword evidence="10" id="KW-0762">Sugar transport</keyword>
<feature type="transmembrane region" description="Helical" evidence="8">
    <location>
        <begin position="12"/>
        <end position="29"/>
    </location>
</feature>
<keyword evidence="11" id="KW-1185">Reference proteome</keyword>
<evidence type="ECO:0000256" key="1">
    <source>
        <dbReference type="ARBA" id="ARBA00004141"/>
    </source>
</evidence>
<feature type="transmembrane region" description="Helical" evidence="8">
    <location>
        <begin position="277"/>
        <end position="295"/>
    </location>
</feature>
<feature type="transmembrane region" description="Helical" evidence="8">
    <location>
        <begin position="409"/>
        <end position="427"/>
    </location>
</feature>
<dbReference type="GO" id="GO:0005351">
    <property type="term" value="F:carbohydrate:proton symporter activity"/>
    <property type="evidence" value="ECO:0007669"/>
    <property type="project" value="TreeGrafter"/>
</dbReference>
<dbReference type="InterPro" id="IPR005828">
    <property type="entry name" value="MFS_sugar_transport-like"/>
</dbReference>
<dbReference type="PROSITE" id="PS00217">
    <property type="entry name" value="SUGAR_TRANSPORT_2"/>
    <property type="match status" value="1"/>
</dbReference>
<dbReference type="GeneID" id="70251197"/>
<evidence type="ECO:0000256" key="5">
    <source>
        <dbReference type="ARBA" id="ARBA00022989"/>
    </source>
</evidence>
<dbReference type="InterPro" id="IPR005829">
    <property type="entry name" value="Sugar_transporter_CS"/>
</dbReference>
<feature type="transmembrane region" description="Helical" evidence="8">
    <location>
        <begin position="375"/>
        <end position="397"/>
    </location>
</feature>
<evidence type="ECO:0000256" key="4">
    <source>
        <dbReference type="ARBA" id="ARBA00022692"/>
    </source>
</evidence>
<comment type="similarity">
    <text evidence="2 7">Belongs to the major facilitator superfamily. Sugar transporter (TC 2.A.1.1) family.</text>
</comment>
<evidence type="ECO:0000313" key="10">
    <source>
        <dbReference type="EMBL" id="KAH8693248.1"/>
    </source>
</evidence>
<feature type="domain" description="Major facilitator superfamily (MFS) profile" evidence="9">
    <location>
        <begin position="16"/>
        <end position="462"/>
    </location>
</feature>
<organism evidence="10 11">
    <name type="scientific">Talaromyces proteolyticus</name>
    <dbReference type="NCBI Taxonomy" id="1131652"/>
    <lineage>
        <taxon>Eukaryota</taxon>
        <taxon>Fungi</taxon>
        <taxon>Dikarya</taxon>
        <taxon>Ascomycota</taxon>
        <taxon>Pezizomycotina</taxon>
        <taxon>Eurotiomycetes</taxon>
        <taxon>Eurotiomycetidae</taxon>
        <taxon>Eurotiales</taxon>
        <taxon>Trichocomaceae</taxon>
        <taxon>Talaromyces</taxon>
        <taxon>Talaromyces sect. Bacilispori</taxon>
    </lineage>
</organism>
<feature type="transmembrane region" description="Helical" evidence="8">
    <location>
        <begin position="343"/>
        <end position="363"/>
    </location>
</feature>
<dbReference type="InterPro" id="IPR036259">
    <property type="entry name" value="MFS_trans_sf"/>
</dbReference>
<dbReference type="PRINTS" id="PR00171">
    <property type="entry name" value="SUGRTRNSPORT"/>
</dbReference>
<feature type="transmembrane region" description="Helical" evidence="8">
    <location>
        <begin position="71"/>
        <end position="89"/>
    </location>
</feature>
<keyword evidence="6 8" id="KW-0472">Membrane</keyword>
<keyword evidence="4 8" id="KW-0812">Transmembrane</keyword>
<feature type="transmembrane region" description="Helical" evidence="8">
    <location>
        <begin position="315"/>
        <end position="336"/>
    </location>
</feature>
<dbReference type="InterPro" id="IPR003663">
    <property type="entry name" value="Sugar/inositol_transpt"/>
</dbReference>
<evidence type="ECO:0000259" key="9">
    <source>
        <dbReference type="PROSITE" id="PS50850"/>
    </source>
</evidence>
<feature type="transmembrane region" description="Helical" evidence="8">
    <location>
        <begin position="122"/>
        <end position="143"/>
    </location>
</feature>
<proteinExistence type="inferred from homology"/>
<dbReference type="PROSITE" id="PS00216">
    <property type="entry name" value="SUGAR_TRANSPORT_1"/>
    <property type="match status" value="1"/>
</dbReference>
<evidence type="ECO:0000256" key="2">
    <source>
        <dbReference type="ARBA" id="ARBA00010992"/>
    </source>
</evidence>
<feature type="transmembrane region" description="Helical" evidence="8">
    <location>
        <begin position="439"/>
        <end position="458"/>
    </location>
</feature>
<dbReference type="RefSeq" id="XP_046069121.1">
    <property type="nucleotide sequence ID" value="XM_046220910.1"/>
</dbReference>
<dbReference type="PROSITE" id="PS50850">
    <property type="entry name" value="MFS"/>
    <property type="match status" value="1"/>
</dbReference>
<dbReference type="NCBIfam" id="TIGR00879">
    <property type="entry name" value="SP"/>
    <property type="match status" value="1"/>
</dbReference>
<name>A0AAD4KIW7_9EURO</name>
<keyword evidence="3 7" id="KW-0813">Transport</keyword>
<accession>A0AAD4KIW7</accession>
<dbReference type="PANTHER" id="PTHR48022:SF68">
    <property type="entry name" value="MAJOR FACILITATOR SUPERFAMILY (MFS) PROFILE DOMAIN-CONTAINING PROTEIN-RELATED"/>
    <property type="match status" value="1"/>
</dbReference>
<evidence type="ECO:0000256" key="3">
    <source>
        <dbReference type="ARBA" id="ARBA00022448"/>
    </source>
</evidence>
<dbReference type="Pfam" id="PF00083">
    <property type="entry name" value="Sugar_tr"/>
    <property type="match status" value="1"/>
</dbReference>
<evidence type="ECO:0000256" key="8">
    <source>
        <dbReference type="SAM" id="Phobius"/>
    </source>
</evidence>
<dbReference type="PANTHER" id="PTHR48022">
    <property type="entry name" value="PLASTIDIC GLUCOSE TRANSPORTER 4"/>
    <property type="match status" value="1"/>
</dbReference>
<dbReference type="EMBL" id="JAJTJA010000010">
    <property type="protein sequence ID" value="KAH8693248.1"/>
    <property type="molecule type" value="Genomic_DNA"/>
</dbReference>
<dbReference type="InterPro" id="IPR050360">
    <property type="entry name" value="MFS_Sugar_Transporters"/>
</dbReference>